<dbReference type="Gene3D" id="1.20.1270.60">
    <property type="entry name" value="Arfaptin homology (AH) domain/BAR domain"/>
    <property type="match status" value="1"/>
</dbReference>
<dbReference type="GO" id="GO:0097320">
    <property type="term" value="P:plasma membrane tubulation"/>
    <property type="evidence" value="ECO:0007669"/>
    <property type="project" value="TreeGrafter"/>
</dbReference>
<dbReference type="GO" id="GO:0051666">
    <property type="term" value="P:actin cortical patch localization"/>
    <property type="evidence" value="ECO:0007669"/>
    <property type="project" value="InterPro"/>
</dbReference>
<dbReference type="InterPro" id="IPR027267">
    <property type="entry name" value="AH/BAR_dom_sf"/>
</dbReference>
<dbReference type="FunFam" id="1.20.1270.60:FF:000014">
    <property type="entry name" value="Protein hob3, variant"/>
    <property type="match status" value="1"/>
</dbReference>
<dbReference type="OrthoDB" id="446293at2759"/>
<accession>A0A1C7N5K8</accession>
<evidence type="ECO:0000259" key="4">
    <source>
        <dbReference type="PROSITE" id="PS51021"/>
    </source>
</evidence>
<organism evidence="5 6">
    <name type="scientific">Choanephora cucurbitarum</name>
    <dbReference type="NCBI Taxonomy" id="101091"/>
    <lineage>
        <taxon>Eukaryota</taxon>
        <taxon>Fungi</taxon>
        <taxon>Fungi incertae sedis</taxon>
        <taxon>Mucoromycota</taxon>
        <taxon>Mucoromycotina</taxon>
        <taxon>Mucoromycetes</taxon>
        <taxon>Mucorales</taxon>
        <taxon>Mucorineae</taxon>
        <taxon>Choanephoraceae</taxon>
        <taxon>Choanephoroideae</taxon>
        <taxon>Choanephora</taxon>
    </lineage>
</organism>
<comment type="subcellular location">
    <subcellularLocation>
        <location evidence="1">Cytoplasm</location>
        <location evidence="1">Cytoskeleton</location>
    </subcellularLocation>
</comment>
<comment type="caution">
    <text evidence="5">The sequence shown here is derived from an EMBL/GenBank/DDBJ whole genome shotgun (WGS) entry which is preliminary data.</text>
</comment>
<evidence type="ECO:0000256" key="1">
    <source>
        <dbReference type="ARBA" id="ARBA00004245"/>
    </source>
</evidence>
<dbReference type="InterPro" id="IPR004148">
    <property type="entry name" value="BAR_dom"/>
</dbReference>
<keyword evidence="2" id="KW-0963">Cytoplasm</keyword>
<dbReference type="GO" id="GO:0043332">
    <property type="term" value="C:mating projection tip"/>
    <property type="evidence" value="ECO:0007669"/>
    <property type="project" value="TreeGrafter"/>
</dbReference>
<gene>
    <name evidence="5" type="primary">hob3</name>
    <name evidence="5" type="ORF">A0J61_08029</name>
</gene>
<dbReference type="FunCoup" id="A0A1C7N5K8">
    <property type="interactions" value="82"/>
</dbReference>
<keyword evidence="3" id="KW-0206">Cytoskeleton</keyword>
<dbReference type="PROSITE" id="PS51021">
    <property type="entry name" value="BAR"/>
    <property type="match status" value="1"/>
</dbReference>
<evidence type="ECO:0000313" key="5">
    <source>
        <dbReference type="EMBL" id="OBZ83926.1"/>
    </source>
</evidence>
<reference evidence="5 6" key="1">
    <citation type="submission" date="2016-03" db="EMBL/GenBank/DDBJ databases">
        <title>Choanephora cucurbitarum.</title>
        <authorList>
            <person name="Min B."/>
            <person name="Park H."/>
            <person name="Park J.-H."/>
            <person name="Shin H.-D."/>
            <person name="Choi I.-G."/>
        </authorList>
    </citation>
    <scope>NUCLEOTIDE SEQUENCE [LARGE SCALE GENOMIC DNA]</scope>
    <source>
        <strain evidence="5 6">KUS-F28377</strain>
    </source>
</reference>
<keyword evidence="6" id="KW-1185">Reference proteome</keyword>
<dbReference type="AlphaFoldDB" id="A0A1C7N5K8"/>
<dbReference type="SMART" id="SM00721">
    <property type="entry name" value="BAR"/>
    <property type="match status" value="1"/>
</dbReference>
<feature type="domain" description="BAR" evidence="4">
    <location>
        <begin position="18"/>
        <end position="238"/>
    </location>
</feature>
<proteinExistence type="predicted"/>
<dbReference type="GO" id="GO:1990528">
    <property type="term" value="C:Rvs161p-Rvs167p complex"/>
    <property type="evidence" value="ECO:0007669"/>
    <property type="project" value="TreeGrafter"/>
</dbReference>
<sequence>MAFLNGIKKNLNRAGTTIKQRTGGTDKTLDNEFDEELERFKSLEKKSNKMAKHAKEYIDSTRAIIASQIRLVQIMEKLYGENAASNPALMEYKRAVEALEHDTKENLDPAYQKAVLEPLARFVSYFPEINEAIKRRNKKLLDYDAQRSKVRKLIDKPSEDPQRLPRAEQEANLARELYENLNSILIHDLPKVVDLRVPYLDPVFEALVKSQLVFSQTGYEKLEGMRNYVPPDQGNDRRVDDVLQQMRELTICGNF</sequence>
<dbReference type="GO" id="GO:0008289">
    <property type="term" value="F:lipid binding"/>
    <property type="evidence" value="ECO:0007669"/>
    <property type="project" value="TreeGrafter"/>
</dbReference>
<protein>
    <submittedName>
        <fullName evidence="5">Protein hob3</fullName>
    </submittedName>
</protein>
<dbReference type="STRING" id="101091.A0A1C7N5K8"/>
<dbReference type="PANTHER" id="PTHR47174">
    <property type="entry name" value="BRIDGING INTEGRATOR 3"/>
    <property type="match status" value="1"/>
</dbReference>
<dbReference type="GO" id="GO:0015629">
    <property type="term" value="C:actin cytoskeleton"/>
    <property type="evidence" value="ECO:0007669"/>
    <property type="project" value="TreeGrafter"/>
</dbReference>
<dbReference type="InterPro" id="IPR046982">
    <property type="entry name" value="BIN3/RVS161-like"/>
</dbReference>
<evidence type="ECO:0000313" key="6">
    <source>
        <dbReference type="Proteomes" id="UP000093000"/>
    </source>
</evidence>
<dbReference type="Pfam" id="PF03114">
    <property type="entry name" value="BAR"/>
    <property type="match status" value="1"/>
</dbReference>
<evidence type="ECO:0000256" key="2">
    <source>
        <dbReference type="ARBA" id="ARBA00022490"/>
    </source>
</evidence>
<dbReference type="EMBL" id="LUGH01000583">
    <property type="protein sequence ID" value="OBZ83926.1"/>
    <property type="molecule type" value="Genomic_DNA"/>
</dbReference>
<evidence type="ECO:0000256" key="3">
    <source>
        <dbReference type="ARBA" id="ARBA00023212"/>
    </source>
</evidence>
<dbReference type="InParanoid" id="A0A1C7N5K8"/>
<name>A0A1C7N5K8_9FUNG</name>
<dbReference type="GO" id="GO:0031097">
    <property type="term" value="C:medial cortex"/>
    <property type="evidence" value="ECO:0007669"/>
    <property type="project" value="TreeGrafter"/>
</dbReference>
<dbReference type="GO" id="GO:0006897">
    <property type="term" value="P:endocytosis"/>
    <property type="evidence" value="ECO:0007669"/>
    <property type="project" value="InterPro"/>
</dbReference>
<dbReference type="Proteomes" id="UP000093000">
    <property type="component" value="Unassembled WGS sequence"/>
</dbReference>
<dbReference type="PANTHER" id="PTHR47174:SF3">
    <property type="entry name" value="BRIDGING INTEGRATOR 3"/>
    <property type="match status" value="1"/>
</dbReference>
<dbReference type="SUPFAM" id="SSF103657">
    <property type="entry name" value="BAR/IMD domain-like"/>
    <property type="match status" value="1"/>
</dbReference>